<evidence type="ECO:0000256" key="1">
    <source>
        <dbReference type="SAM" id="MobiDB-lite"/>
    </source>
</evidence>
<keyword evidence="3" id="KW-1185">Reference proteome</keyword>
<name>A0A9D4N593_DREPO</name>
<feature type="compositionally biased region" description="Basic and acidic residues" evidence="1">
    <location>
        <begin position="1"/>
        <end position="28"/>
    </location>
</feature>
<comment type="caution">
    <text evidence="2">The sequence shown here is derived from an EMBL/GenBank/DDBJ whole genome shotgun (WGS) entry which is preliminary data.</text>
</comment>
<dbReference type="AlphaFoldDB" id="A0A9D4N593"/>
<organism evidence="2 3">
    <name type="scientific">Dreissena polymorpha</name>
    <name type="common">Zebra mussel</name>
    <name type="synonym">Mytilus polymorpha</name>
    <dbReference type="NCBI Taxonomy" id="45954"/>
    <lineage>
        <taxon>Eukaryota</taxon>
        <taxon>Metazoa</taxon>
        <taxon>Spiralia</taxon>
        <taxon>Lophotrochozoa</taxon>
        <taxon>Mollusca</taxon>
        <taxon>Bivalvia</taxon>
        <taxon>Autobranchia</taxon>
        <taxon>Heteroconchia</taxon>
        <taxon>Euheterodonta</taxon>
        <taxon>Imparidentia</taxon>
        <taxon>Neoheterodontei</taxon>
        <taxon>Myida</taxon>
        <taxon>Dreissenoidea</taxon>
        <taxon>Dreissenidae</taxon>
        <taxon>Dreissena</taxon>
    </lineage>
</organism>
<proteinExistence type="predicted"/>
<accession>A0A9D4N593</accession>
<gene>
    <name evidence="2" type="ORF">DPMN_012293</name>
</gene>
<dbReference type="EMBL" id="JAIWYP010000001">
    <property type="protein sequence ID" value="KAH3888261.1"/>
    <property type="molecule type" value="Genomic_DNA"/>
</dbReference>
<sequence length="98" mass="11346">MDIKGKYENAVDKDKDVDNDKDVDYNEKDVDETMMSCSNMEKNNTNDQEVEYVDENDETVNLETDQNCKTGMCVMWNTEVNLEDPMIIRSGKQVSYEA</sequence>
<dbReference type="Proteomes" id="UP000828390">
    <property type="component" value="Unassembled WGS sequence"/>
</dbReference>
<reference evidence="2" key="2">
    <citation type="submission" date="2020-11" db="EMBL/GenBank/DDBJ databases">
        <authorList>
            <person name="McCartney M.A."/>
            <person name="Auch B."/>
            <person name="Kono T."/>
            <person name="Mallez S."/>
            <person name="Becker A."/>
            <person name="Gohl D.M."/>
            <person name="Silverstein K.A.T."/>
            <person name="Koren S."/>
            <person name="Bechman K.B."/>
            <person name="Herman A."/>
            <person name="Abrahante J.E."/>
            <person name="Garbe J."/>
        </authorList>
    </citation>
    <scope>NUCLEOTIDE SEQUENCE</scope>
    <source>
        <strain evidence="2">Duluth1</strain>
        <tissue evidence="2">Whole animal</tissue>
    </source>
</reference>
<feature type="region of interest" description="Disordered" evidence="1">
    <location>
        <begin position="1"/>
        <end position="32"/>
    </location>
</feature>
<protein>
    <submittedName>
        <fullName evidence="2">Uncharacterized protein</fullName>
    </submittedName>
</protein>
<evidence type="ECO:0000313" key="2">
    <source>
        <dbReference type="EMBL" id="KAH3888261.1"/>
    </source>
</evidence>
<reference evidence="2" key="1">
    <citation type="journal article" date="2019" name="bioRxiv">
        <title>The Genome of the Zebra Mussel, Dreissena polymorpha: A Resource for Invasive Species Research.</title>
        <authorList>
            <person name="McCartney M.A."/>
            <person name="Auch B."/>
            <person name="Kono T."/>
            <person name="Mallez S."/>
            <person name="Zhang Y."/>
            <person name="Obille A."/>
            <person name="Becker A."/>
            <person name="Abrahante J.E."/>
            <person name="Garbe J."/>
            <person name="Badalamenti J.P."/>
            <person name="Herman A."/>
            <person name="Mangelson H."/>
            <person name="Liachko I."/>
            <person name="Sullivan S."/>
            <person name="Sone E.D."/>
            <person name="Koren S."/>
            <person name="Silverstein K.A.T."/>
            <person name="Beckman K.B."/>
            <person name="Gohl D.M."/>
        </authorList>
    </citation>
    <scope>NUCLEOTIDE SEQUENCE</scope>
    <source>
        <strain evidence="2">Duluth1</strain>
        <tissue evidence="2">Whole animal</tissue>
    </source>
</reference>
<evidence type="ECO:0000313" key="3">
    <source>
        <dbReference type="Proteomes" id="UP000828390"/>
    </source>
</evidence>